<dbReference type="GO" id="GO:0046872">
    <property type="term" value="F:metal ion binding"/>
    <property type="evidence" value="ECO:0007669"/>
    <property type="project" value="UniProtKB-KW"/>
</dbReference>
<gene>
    <name evidence="3" type="ORF">MgSA37_01879</name>
</gene>
<reference evidence="3 4" key="1">
    <citation type="submission" date="2015-12" db="EMBL/GenBank/DDBJ databases">
        <title>Genome sequence of Mucilaginibacter gotjawali.</title>
        <authorList>
            <person name="Lee J.S."/>
            <person name="Lee K.C."/>
            <person name="Kim K.K."/>
            <person name="Lee B.W."/>
        </authorList>
    </citation>
    <scope>NUCLEOTIDE SEQUENCE [LARGE SCALE GENOMIC DNA]</scope>
    <source>
        <strain evidence="3 4">SA3-7</strain>
    </source>
</reference>
<dbReference type="InterPro" id="IPR024654">
    <property type="entry name" value="Calcineurin-like_PHP_lpxH"/>
</dbReference>
<dbReference type="NCBIfam" id="TIGR00040">
    <property type="entry name" value="yfcE"/>
    <property type="match status" value="1"/>
</dbReference>
<comment type="cofactor">
    <cofactor evidence="2">
        <name>a divalent metal cation</name>
        <dbReference type="ChEBI" id="CHEBI:60240"/>
    </cofactor>
</comment>
<dbReference type="SUPFAM" id="SSF56300">
    <property type="entry name" value="Metallo-dependent phosphatases"/>
    <property type="match status" value="1"/>
</dbReference>
<dbReference type="EC" id="3.1.4.-" evidence="2"/>
<evidence type="ECO:0000313" key="4">
    <source>
        <dbReference type="Proteomes" id="UP000218263"/>
    </source>
</evidence>
<dbReference type="Proteomes" id="UP000218263">
    <property type="component" value="Chromosome"/>
</dbReference>
<dbReference type="RefSeq" id="WP_096351379.1">
    <property type="nucleotide sequence ID" value="NZ_AP017313.1"/>
</dbReference>
<dbReference type="InterPro" id="IPR029052">
    <property type="entry name" value="Metallo-depent_PP-like"/>
</dbReference>
<comment type="similarity">
    <text evidence="1 2">Belongs to the metallophosphoesterase superfamily. YfcE family.</text>
</comment>
<evidence type="ECO:0000313" key="3">
    <source>
        <dbReference type="EMBL" id="BAU53710.1"/>
    </source>
</evidence>
<organism evidence="3 4">
    <name type="scientific">Mucilaginibacter gotjawali</name>
    <dbReference type="NCBI Taxonomy" id="1550579"/>
    <lineage>
        <taxon>Bacteria</taxon>
        <taxon>Pseudomonadati</taxon>
        <taxon>Bacteroidota</taxon>
        <taxon>Sphingobacteriia</taxon>
        <taxon>Sphingobacteriales</taxon>
        <taxon>Sphingobacteriaceae</taxon>
        <taxon>Mucilaginibacter</taxon>
    </lineage>
</organism>
<dbReference type="Pfam" id="PF12850">
    <property type="entry name" value="Metallophos_2"/>
    <property type="match status" value="1"/>
</dbReference>
<dbReference type="InterPro" id="IPR000979">
    <property type="entry name" value="Phosphodiesterase_MJ0936/Vps29"/>
</dbReference>
<dbReference type="GO" id="GO:0016787">
    <property type="term" value="F:hydrolase activity"/>
    <property type="evidence" value="ECO:0007669"/>
    <property type="project" value="UniProtKB-UniRule"/>
</dbReference>
<keyword evidence="2" id="KW-0479">Metal-binding</keyword>
<accession>A0A110B2E6</accession>
<dbReference type="KEGG" id="mgot:MgSA37_01879"/>
<evidence type="ECO:0000256" key="1">
    <source>
        <dbReference type="ARBA" id="ARBA00008950"/>
    </source>
</evidence>
<dbReference type="Gene3D" id="3.60.21.10">
    <property type="match status" value="1"/>
</dbReference>
<protein>
    <recommendedName>
        <fullName evidence="2">Phosphoesterase</fullName>
        <ecNumber evidence="2">3.1.4.-</ecNumber>
    </recommendedName>
</protein>
<dbReference type="OrthoDB" id="9785951at2"/>
<sequence>MIKIGLISDTHSYLDDAVYKHFENCDEIWHAGDFGSMEVAERLAAFKPLKGVYGNIDGPDIRQHFPENLRFNCEKVDVWMTHIGGYPDHYSPSVRGEIYTKPPNLFICGHSHILKVIYDKKINCLHINPGAAGKQGWHKVRTLVRFCISEEKIHTFDLVEMQR</sequence>
<name>A0A110B2E6_9SPHI</name>
<evidence type="ECO:0000256" key="2">
    <source>
        <dbReference type="RuleBase" id="RU362039"/>
    </source>
</evidence>
<dbReference type="EMBL" id="AP017313">
    <property type="protein sequence ID" value="BAU53710.1"/>
    <property type="molecule type" value="Genomic_DNA"/>
</dbReference>
<dbReference type="AlphaFoldDB" id="A0A110B2E6"/>
<proteinExistence type="inferred from homology"/>
<keyword evidence="4" id="KW-1185">Reference proteome</keyword>